<dbReference type="OrthoDB" id="996639at2759"/>
<proteinExistence type="predicted"/>
<name>A0A9D4A6E2_9ROSI</name>
<sequence>MSKMFKVVVGYTDGFNSMKDQLKEFVLESHKTNVEKVQGALNFSRNKLMERNDAPEPMVMALKEETMATTRALNTRIEELVGELTLYRAVMDGGVSRATLKRKVDIFKLKEYARAQSSCNVDKFL</sequence>
<comment type="caution">
    <text evidence="1">The sequence shown here is derived from an EMBL/GenBank/DDBJ whole genome shotgun (WGS) entry which is preliminary data.</text>
</comment>
<organism evidence="1 2">
    <name type="scientific">Gossypium stocksii</name>
    <dbReference type="NCBI Taxonomy" id="47602"/>
    <lineage>
        <taxon>Eukaryota</taxon>
        <taxon>Viridiplantae</taxon>
        <taxon>Streptophyta</taxon>
        <taxon>Embryophyta</taxon>
        <taxon>Tracheophyta</taxon>
        <taxon>Spermatophyta</taxon>
        <taxon>Magnoliopsida</taxon>
        <taxon>eudicotyledons</taxon>
        <taxon>Gunneridae</taxon>
        <taxon>Pentapetalae</taxon>
        <taxon>rosids</taxon>
        <taxon>malvids</taxon>
        <taxon>Malvales</taxon>
        <taxon>Malvaceae</taxon>
        <taxon>Malvoideae</taxon>
        <taxon>Gossypium</taxon>
    </lineage>
</organism>
<reference evidence="1 2" key="1">
    <citation type="journal article" date="2021" name="Plant Biotechnol. J.">
        <title>Multi-omics assisted identification of the key and species-specific regulatory components of drought-tolerant mechanisms in Gossypium stocksii.</title>
        <authorList>
            <person name="Yu D."/>
            <person name="Ke L."/>
            <person name="Zhang D."/>
            <person name="Wu Y."/>
            <person name="Sun Y."/>
            <person name="Mei J."/>
            <person name="Sun J."/>
            <person name="Sun Y."/>
        </authorList>
    </citation>
    <scope>NUCLEOTIDE SEQUENCE [LARGE SCALE GENOMIC DNA]</scope>
    <source>
        <strain evidence="2">cv. E1</strain>
        <tissue evidence="1">Leaf</tissue>
    </source>
</reference>
<accession>A0A9D4A6E2</accession>
<dbReference type="EMBL" id="JAIQCV010000006">
    <property type="protein sequence ID" value="KAH1091419.1"/>
    <property type="molecule type" value="Genomic_DNA"/>
</dbReference>
<keyword evidence="2" id="KW-1185">Reference proteome</keyword>
<gene>
    <name evidence="1" type="ORF">J1N35_018676</name>
</gene>
<dbReference type="Proteomes" id="UP000828251">
    <property type="component" value="Unassembled WGS sequence"/>
</dbReference>
<evidence type="ECO:0000313" key="2">
    <source>
        <dbReference type="Proteomes" id="UP000828251"/>
    </source>
</evidence>
<protein>
    <submittedName>
        <fullName evidence="1">Uncharacterized protein</fullName>
    </submittedName>
</protein>
<dbReference type="AlphaFoldDB" id="A0A9D4A6E2"/>
<evidence type="ECO:0000313" key="1">
    <source>
        <dbReference type="EMBL" id="KAH1091419.1"/>
    </source>
</evidence>